<dbReference type="Gene3D" id="3.40.50.2300">
    <property type="match status" value="1"/>
</dbReference>
<comment type="cofactor">
    <cofactor evidence="1">
        <name>Mg(2+)</name>
        <dbReference type="ChEBI" id="CHEBI:18420"/>
    </cofactor>
</comment>
<reference evidence="14 15" key="1">
    <citation type="submission" date="2016-10" db="EMBL/GenBank/DDBJ databases">
        <authorList>
            <person name="de Groot N.N."/>
        </authorList>
    </citation>
    <scope>NUCLEOTIDE SEQUENCE [LARGE SCALE GENOMIC DNA]</scope>
    <source>
        <strain evidence="14 15">CGMCC 1.3430</strain>
    </source>
</reference>
<evidence type="ECO:0000259" key="10">
    <source>
        <dbReference type="PROSITE" id="PS50112"/>
    </source>
</evidence>
<dbReference type="InterPro" id="IPR001789">
    <property type="entry name" value="Sig_transdc_resp-reg_receiver"/>
</dbReference>
<feature type="transmembrane region" description="Helical" evidence="8">
    <location>
        <begin position="432"/>
        <end position="456"/>
    </location>
</feature>
<evidence type="ECO:0000259" key="9">
    <source>
        <dbReference type="PROSITE" id="PS50110"/>
    </source>
</evidence>
<dbReference type="PANTHER" id="PTHR44757:SF2">
    <property type="entry name" value="BIOFILM ARCHITECTURE MAINTENANCE PROTEIN MBAA"/>
    <property type="match status" value="1"/>
</dbReference>
<evidence type="ECO:0000259" key="13">
    <source>
        <dbReference type="PROSITE" id="PS50887"/>
    </source>
</evidence>
<dbReference type="SMART" id="SM00086">
    <property type="entry name" value="PAC"/>
    <property type="match status" value="3"/>
</dbReference>
<feature type="domain" description="GGDEF" evidence="13">
    <location>
        <begin position="1053"/>
        <end position="1186"/>
    </location>
</feature>
<dbReference type="InterPro" id="IPR003018">
    <property type="entry name" value="GAF"/>
</dbReference>
<evidence type="ECO:0000256" key="7">
    <source>
        <dbReference type="PROSITE-ProRule" id="PRU00169"/>
    </source>
</evidence>
<feature type="domain" description="PAC" evidence="11">
    <location>
        <begin position="967"/>
        <end position="1021"/>
    </location>
</feature>
<accession>A0A1H3ZGX9</accession>
<dbReference type="InterPro" id="IPR001610">
    <property type="entry name" value="PAC"/>
</dbReference>
<dbReference type="Pfam" id="PF00990">
    <property type="entry name" value="GGDEF"/>
    <property type="match status" value="1"/>
</dbReference>
<dbReference type="CDD" id="cd01948">
    <property type="entry name" value="EAL"/>
    <property type="match status" value="1"/>
</dbReference>
<dbReference type="SMART" id="SM00267">
    <property type="entry name" value="GGDEF"/>
    <property type="match status" value="1"/>
</dbReference>
<feature type="transmembrane region" description="Helical" evidence="8">
    <location>
        <begin position="12"/>
        <end position="32"/>
    </location>
</feature>
<feature type="transmembrane region" description="Helical" evidence="8">
    <location>
        <begin position="106"/>
        <end position="124"/>
    </location>
</feature>
<evidence type="ECO:0000259" key="12">
    <source>
        <dbReference type="PROSITE" id="PS50883"/>
    </source>
</evidence>
<dbReference type="InterPro" id="IPR029016">
    <property type="entry name" value="GAF-like_dom_sf"/>
</dbReference>
<dbReference type="InterPro" id="IPR013655">
    <property type="entry name" value="PAS_fold_3"/>
</dbReference>
<evidence type="ECO:0000313" key="15">
    <source>
        <dbReference type="Proteomes" id="UP000198773"/>
    </source>
</evidence>
<feature type="transmembrane region" description="Helical" evidence="8">
    <location>
        <begin position="131"/>
        <end position="149"/>
    </location>
</feature>
<dbReference type="InterPro" id="IPR011006">
    <property type="entry name" value="CheY-like_superfamily"/>
</dbReference>
<dbReference type="Gene3D" id="3.30.70.270">
    <property type="match status" value="1"/>
</dbReference>
<evidence type="ECO:0000256" key="2">
    <source>
        <dbReference type="ARBA" id="ARBA00012282"/>
    </source>
</evidence>
<dbReference type="Pfam" id="PF08448">
    <property type="entry name" value="PAS_4"/>
    <property type="match status" value="1"/>
</dbReference>
<dbReference type="Pfam" id="PF00563">
    <property type="entry name" value="EAL"/>
    <property type="match status" value="1"/>
</dbReference>
<feature type="transmembrane region" description="Helical" evidence="8">
    <location>
        <begin position="69"/>
        <end position="86"/>
    </location>
</feature>
<dbReference type="NCBIfam" id="TIGR00254">
    <property type="entry name" value="GGDEF"/>
    <property type="match status" value="1"/>
</dbReference>
<keyword evidence="3" id="KW-0973">c-di-GMP</keyword>
<name>A0A1H3ZGX9_ALKAM</name>
<dbReference type="FunFam" id="3.30.70.270:FF:000001">
    <property type="entry name" value="Diguanylate cyclase domain protein"/>
    <property type="match status" value="1"/>
</dbReference>
<dbReference type="Proteomes" id="UP000198773">
    <property type="component" value="Unassembled WGS sequence"/>
</dbReference>
<dbReference type="SUPFAM" id="SSF55073">
    <property type="entry name" value="Nucleotide cyclase"/>
    <property type="match status" value="1"/>
</dbReference>
<evidence type="ECO:0000256" key="3">
    <source>
        <dbReference type="ARBA" id="ARBA00022636"/>
    </source>
</evidence>
<dbReference type="InterPro" id="IPR029787">
    <property type="entry name" value="Nucleotide_cyclase"/>
</dbReference>
<sequence>MQPTMIAVNLLRTNLLLVSFVLLGVVLHSWVLQPGFPAFWLLQSGDALFLVALLLVQLCYVLNLVTHRYLLGLLLVFIGLIAFGWYQSNLLMFKVWFEPDPPWFSLGVLLALTLLSAAWLFRLLAKARYRWLGVHFFVGMGLLLVLLALMPWHGWFWLSFGVHQSMHSFCAVLIALLMSNELLLDKVKRPLHAGIRRIASLFIVAIVFCAVSLWWYLQQIENQALQRQSSEMVEQLLKDKLHELTHYQLLIKRMADRLAVFGDGALDTLWQLDANGYLRDYAALQQLTVLTESDAELLSQGRTEAMTVWYRQQVQHLAQLQQALSNQREDILLVTAPDQGLWLVLLIPLKIKEQPALLVSSLDLAIWAQYLQRTQPGLLLSLRVRAGDRVHHLLPSSVATEIPAYQRLYTTERLLIADSAWQAEVYRDSNFWLRYLGFPPAVLLLLGYLVAFGLMISHSLLSFTNRSRQALLTSNMQLTSSLKQQSELMVLNQAIMTYSRDVLTIVNADGYFVQLSDACETVFGFSRQELMARPFLDFVHPKDQQATREQAEKIQQGQETLDFRNRYLHKNGKIVWLMWSARWVQESNTMFAIARDITALVQQERISRIRTQALQQISTNQPLKMVLDDLCRYYEHEFDDCHCSVMLVKQQRLQLVSAPSMDRQLMAELDGLPLEGDSGVCGAAVRSKAPVLVADATKDARMQSFQQLARQHQIRACWSFPLLAQNNEVLGTFAIYYQRPGLPADAEHLLIDACAQLAVIAIERTEDRRKVQHSEQRYRSLFFSNPDPIFALDLQGNFTAANRAACFLWRQSEQTLLQSSFIQRLPATEQARVTELLHKTAHGSPQTYELTCRLAGALHTLQLSHTPIHVEHQVVGIFVIAKDLTEKLHDQEQLRLFQRAIEASSNGVIITDAREPDHPIVYVNKAFERITGYSAADAMGRNCRFLQGDYRDAGVAEEIKASLETHAECHVLLKNVRKDGTLFWNELYMAPVPDEQGQISHFIGVQNDVTSQKSFEDELAFNASHDILTGLPNRALLHDRLNQGCRMSARSKRSLAVLFIDLDGFKLVNDTLGHLMGDQLLMEVGQRLSEHIRPGDTLARLGGDEFVLLLPELHHEEDVVLIAERILHHLNQTFTLHGQELHISASIGITVSSGELDEPTRLIQQADLAMFKAKQLGHNNYQWYNRELNQELGRQLTLRTELQKAIAAKEFVLHYQPQYDALSNRIIGMEALLRWKHPTLGNIAPADFIPVAEDSGQIIALSEWVLHTACTFAAELQQKGYQGLVMAVNVSSLQFQRTNFIETIQTVLQAHQLPAASLELELTESVLLNQTEVAIHKLHQLNKLGVSISIDDFGTGFSSLSYLKHLPLQKIKIDRSFIRDVIRDRHDAAITKAIISMAHHLQIKVIAEGVETKTQVAFLRKHQCDEFQGYYFAKPMPAKELLTTLAAAQSRLADEDAESSDNHSKKILLLDDEENILKALVRVLRREAYQIYSATNAEQAFELLALHNIQVVVSDQRMPGMSGTEFLSKVKAMYPETVRLVLSGYTDISSVTAAINEGAIYKFLTKPWDDNKLREEIRLAFQHQESIQAEPVVKKVGADSF</sequence>
<dbReference type="SUPFAM" id="SSF55785">
    <property type="entry name" value="PYP-like sensor domain (PAS domain)"/>
    <property type="match status" value="3"/>
</dbReference>
<keyword evidence="7" id="KW-0597">Phosphoprotein</keyword>
<dbReference type="SMART" id="SM00065">
    <property type="entry name" value="GAF"/>
    <property type="match status" value="1"/>
</dbReference>
<evidence type="ECO:0000256" key="6">
    <source>
        <dbReference type="ARBA" id="ARBA00051114"/>
    </source>
</evidence>
<proteinExistence type="predicted"/>
<dbReference type="InterPro" id="IPR013656">
    <property type="entry name" value="PAS_4"/>
</dbReference>
<feature type="domain" description="PAS" evidence="10">
    <location>
        <begin position="503"/>
        <end position="558"/>
    </location>
</feature>
<dbReference type="GO" id="GO:0000160">
    <property type="term" value="P:phosphorelay signal transduction system"/>
    <property type="evidence" value="ECO:0007669"/>
    <property type="project" value="InterPro"/>
</dbReference>
<dbReference type="SUPFAM" id="SSF55781">
    <property type="entry name" value="GAF domain-like"/>
    <property type="match status" value="1"/>
</dbReference>
<dbReference type="InterPro" id="IPR052155">
    <property type="entry name" value="Biofilm_reg_signaling"/>
</dbReference>
<evidence type="ECO:0000256" key="5">
    <source>
        <dbReference type="ARBA" id="ARBA00022777"/>
    </source>
</evidence>
<dbReference type="Pfam" id="PF08447">
    <property type="entry name" value="PAS_3"/>
    <property type="match status" value="1"/>
</dbReference>
<dbReference type="PROSITE" id="PS50112">
    <property type="entry name" value="PAS"/>
    <property type="match status" value="3"/>
</dbReference>
<dbReference type="SMART" id="SM00091">
    <property type="entry name" value="PAS"/>
    <property type="match status" value="3"/>
</dbReference>
<dbReference type="FunFam" id="3.20.20.450:FF:000001">
    <property type="entry name" value="Cyclic di-GMP phosphodiesterase yahA"/>
    <property type="match status" value="1"/>
</dbReference>
<dbReference type="InterPro" id="IPR000014">
    <property type="entry name" value="PAS"/>
</dbReference>
<protein>
    <recommendedName>
        <fullName evidence="2">cyclic-guanylate-specific phosphodiesterase</fullName>
        <ecNumber evidence="2">3.1.4.52</ecNumber>
    </recommendedName>
</protein>
<keyword evidence="15" id="KW-1185">Reference proteome</keyword>
<dbReference type="Pfam" id="PF00072">
    <property type="entry name" value="Response_reg"/>
    <property type="match status" value="1"/>
</dbReference>
<dbReference type="SUPFAM" id="SSF52172">
    <property type="entry name" value="CheY-like"/>
    <property type="match status" value="1"/>
</dbReference>
<evidence type="ECO:0000313" key="14">
    <source>
        <dbReference type="EMBL" id="SEA23013.1"/>
    </source>
</evidence>
<feature type="transmembrane region" description="Helical" evidence="8">
    <location>
        <begin position="198"/>
        <end position="217"/>
    </location>
</feature>
<keyword evidence="8" id="KW-0812">Transmembrane</keyword>
<feature type="transmembrane region" description="Helical" evidence="8">
    <location>
        <begin position="38"/>
        <end position="62"/>
    </location>
</feature>
<dbReference type="InterPro" id="IPR000160">
    <property type="entry name" value="GGDEF_dom"/>
</dbReference>
<dbReference type="PROSITE" id="PS50883">
    <property type="entry name" value="EAL"/>
    <property type="match status" value="1"/>
</dbReference>
<dbReference type="NCBIfam" id="TIGR00229">
    <property type="entry name" value="sensory_box"/>
    <property type="match status" value="3"/>
</dbReference>
<evidence type="ECO:0000256" key="8">
    <source>
        <dbReference type="SAM" id="Phobius"/>
    </source>
</evidence>
<keyword evidence="8" id="KW-1133">Transmembrane helix</keyword>
<dbReference type="Pfam" id="PF13426">
    <property type="entry name" value="PAS_9"/>
    <property type="match status" value="1"/>
</dbReference>
<dbReference type="STRING" id="152573.SAMN04488051_102185"/>
<dbReference type="CDD" id="cd01949">
    <property type="entry name" value="GGDEF"/>
    <property type="match status" value="1"/>
</dbReference>
<dbReference type="EC" id="3.1.4.52" evidence="2"/>
<dbReference type="PROSITE" id="PS50113">
    <property type="entry name" value="PAC"/>
    <property type="match status" value="1"/>
</dbReference>
<gene>
    <name evidence="14" type="ORF">SAMN04488051_102185</name>
</gene>
<dbReference type="Pfam" id="PF13185">
    <property type="entry name" value="GAF_2"/>
    <property type="match status" value="1"/>
</dbReference>
<dbReference type="Gene3D" id="3.30.450.40">
    <property type="match status" value="1"/>
</dbReference>
<keyword evidence="4" id="KW-0808">Transferase</keyword>
<organism evidence="14 15">
    <name type="scientific">Alkalimonas amylolytica</name>
    <dbReference type="NCBI Taxonomy" id="152573"/>
    <lineage>
        <taxon>Bacteria</taxon>
        <taxon>Pseudomonadati</taxon>
        <taxon>Pseudomonadota</taxon>
        <taxon>Gammaproteobacteria</taxon>
        <taxon>Alkalimonas</taxon>
    </lineage>
</organism>
<dbReference type="CDD" id="cd17569">
    <property type="entry name" value="REC_HupR-like"/>
    <property type="match status" value="1"/>
</dbReference>
<evidence type="ECO:0000259" key="11">
    <source>
        <dbReference type="PROSITE" id="PS50113"/>
    </source>
</evidence>
<dbReference type="InterPro" id="IPR035919">
    <property type="entry name" value="EAL_sf"/>
</dbReference>
<comment type="catalytic activity">
    <reaction evidence="6">
        <text>3',3'-c-di-GMP + H2O = 5'-phosphoguanylyl(3'-&gt;5')guanosine + H(+)</text>
        <dbReference type="Rhea" id="RHEA:24902"/>
        <dbReference type="ChEBI" id="CHEBI:15377"/>
        <dbReference type="ChEBI" id="CHEBI:15378"/>
        <dbReference type="ChEBI" id="CHEBI:58754"/>
        <dbReference type="ChEBI" id="CHEBI:58805"/>
        <dbReference type="EC" id="3.1.4.52"/>
    </reaction>
    <physiologicalReaction direction="left-to-right" evidence="6">
        <dbReference type="Rhea" id="RHEA:24903"/>
    </physiologicalReaction>
</comment>
<evidence type="ECO:0000256" key="4">
    <source>
        <dbReference type="ARBA" id="ARBA00022679"/>
    </source>
</evidence>
<feature type="domain" description="EAL" evidence="12">
    <location>
        <begin position="1195"/>
        <end position="1449"/>
    </location>
</feature>
<keyword evidence="8" id="KW-0472">Membrane</keyword>
<dbReference type="PROSITE" id="PS50887">
    <property type="entry name" value="GGDEF"/>
    <property type="match status" value="1"/>
</dbReference>
<dbReference type="PROSITE" id="PS50110">
    <property type="entry name" value="RESPONSE_REGULATORY"/>
    <property type="match status" value="1"/>
</dbReference>
<feature type="domain" description="PAS" evidence="10">
    <location>
        <begin position="774"/>
        <end position="844"/>
    </location>
</feature>
<dbReference type="CDD" id="cd00130">
    <property type="entry name" value="PAS"/>
    <property type="match status" value="3"/>
</dbReference>
<dbReference type="EMBL" id="FNRM01000002">
    <property type="protein sequence ID" value="SEA23013.1"/>
    <property type="molecule type" value="Genomic_DNA"/>
</dbReference>
<keyword evidence="5" id="KW-0418">Kinase</keyword>
<dbReference type="PANTHER" id="PTHR44757">
    <property type="entry name" value="DIGUANYLATE CYCLASE DGCP"/>
    <property type="match status" value="1"/>
</dbReference>
<dbReference type="RefSeq" id="WP_171907542.1">
    <property type="nucleotide sequence ID" value="NZ_FNRM01000002.1"/>
</dbReference>
<dbReference type="Gene3D" id="3.20.20.450">
    <property type="entry name" value="EAL domain"/>
    <property type="match status" value="1"/>
</dbReference>
<feature type="modified residue" description="4-aspartylphosphate" evidence="7">
    <location>
        <position position="1515"/>
    </location>
</feature>
<dbReference type="InterPro" id="IPR043128">
    <property type="entry name" value="Rev_trsase/Diguanyl_cyclase"/>
</dbReference>
<dbReference type="GO" id="GO:0071111">
    <property type="term" value="F:cyclic-guanylate-specific phosphodiesterase activity"/>
    <property type="evidence" value="ECO:0007669"/>
    <property type="project" value="UniProtKB-EC"/>
</dbReference>
<dbReference type="InterPro" id="IPR000700">
    <property type="entry name" value="PAS-assoc_C"/>
</dbReference>
<dbReference type="SMART" id="SM00052">
    <property type="entry name" value="EAL"/>
    <property type="match status" value="1"/>
</dbReference>
<dbReference type="InterPro" id="IPR001633">
    <property type="entry name" value="EAL_dom"/>
</dbReference>
<dbReference type="SMART" id="SM00448">
    <property type="entry name" value="REC"/>
    <property type="match status" value="1"/>
</dbReference>
<dbReference type="InterPro" id="IPR035965">
    <property type="entry name" value="PAS-like_dom_sf"/>
</dbReference>
<dbReference type="SUPFAM" id="SSF141868">
    <property type="entry name" value="EAL domain-like"/>
    <property type="match status" value="1"/>
</dbReference>
<dbReference type="Gene3D" id="3.30.450.20">
    <property type="entry name" value="PAS domain"/>
    <property type="match status" value="3"/>
</dbReference>
<dbReference type="GO" id="GO:0071732">
    <property type="term" value="P:cellular response to nitric oxide"/>
    <property type="evidence" value="ECO:0007669"/>
    <property type="project" value="UniProtKB-ARBA"/>
</dbReference>
<feature type="domain" description="PAS" evidence="10">
    <location>
        <begin position="893"/>
        <end position="942"/>
    </location>
</feature>
<evidence type="ECO:0000256" key="1">
    <source>
        <dbReference type="ARBA" id="ARBA00001946"/>
    </source>
</evidence>
<dbReference type="GO" id="GO:0016301">
    <property type="term" value="F:kinase activity"/>
    <property type="evidence" value="ECO:0007669"/>
    <property type="project" value="UniProtKB-KW"/>
</dbReference>
<feature type="domain" description="Response regulatory" evidence="9">
    <location>
        <begin position="1466"/>
        <end position="1581"/>
    </location>
</feature>